<keyword evidence="2" id="KW-1185">Reference proteome</keyword>
<dbReference type="EMBL" id="CP036263">
    <property type="protein sequence ID" value="QDS99319.1"/>
    <property type="molecule type" value="Genomic_DNA"/>
</dbReference>
<dbReference type="AlphaFoldDB" id="A0A517MWT2"/>
<name>A0A517MWT2_9BACT</name>
<proteinExistence type="predicted"/>
<dbReference type="KEGG" id="amob:HG15A2_26410"/>
<organism evidence="1 2">
    <name type="scientific">Adhaeretor mobilis</name>
    <dbReference type="NCBI Taxonomy" id="1930276"/>
    <lineage>
        <taxon>Bacteria</taxon>
        <taxon>Pseudomonadati</taxon>
        <taxon>Planctomycetota</taxon>
        <taxon>Planctomycetia</taxon>
        <taxon>Pirellulales</taxon>
        <taxon>Lacipirellulaceae</taxon>
        <taxon>Adhaeretor</taxon>
    </lineage>
</organism>
<evidence type="ECO:0000313" key="1">
    <source>
        <dbReference type="EMBL" id="QDS99319.1"/>
    </source>
</evidence>
<reference evidence="1 2" key="1">
    <citation type="submission" date="2019-02" db="EMBL/GenBank/DDBJ databases">
        <title>Deep-cultivation of Planctomycetes and their phenomic and genomic characterization uncovers novel biology.</title>
        <authorList>
            <person name="Wiegand S."/>
            <person name="Jogler M."/>
            <person name="Boedeker C."/>
            <person name="Pinto D."/>
            <person name="Vollmers J."/>
            <person name="Rivas-Marin E."/>
            <person name="Kohn T."/>
            <person name="Peeters S.H."/>
            <person name="Heuer A."/>
            <person name="Rast P."/>
            <person name="Oberbeckmann S."/>
            <person name="Bunk B."/>
            <person name="Jeske O."/>
            <person name="Meyerdierks A."/>
            <person name="Storesund J.E."/>
            <person name="Kallscheuer N."/>
            <person name="Luecker S."/>
            <person name="Lage O.M."/>
            <person name="Pohl T."/>
            <person name="Merkel B.J."/>
            <person name="Hornburger P."/>
            <person name="Mueller R.-W."/>
            <person name="Bruemmer F."/>
            <person name="Labrenz M."/>
            <person name="Spormann A.M."/>
            <person name="Op den Camp H."/>
            <person name="Overmann J."/>
            <person name="Amann R."/>
            <person name="Jetten M.S.M."/>
            <person name="Mascher T."/>
            <person name="Medema M.H."/>
            <person name="Devos D.P."/>
            <person name="Kaster A.-K."/>
            <person name="Ovreas L."/>
            <person name="Rohde M."/>
            <person name="Galperin M.Y."/>
            <person name="Jogler C."/>
        </authorList>
    </citation>
    <scope>NUCLEOTIDE SEQUENCE [LARGE SCALE GENOMIC DNA]</scope>
    <source>
        <strain evidence="1 2">HG15A2</strain>
    </source>
</reference>
<gene>
    <name evidence="1" type="ORF">HG15A2_26410</name>
</gene>
<sequence>MKDANLFWFGSVYLRPDYRILWTRTDEGTLMHECKRQQSISILKEGAA</sequence>
<evidence type="ECO:0000313" key="2">
    <source>
        <dbReference type="Proteomes" id="UP000319852"/>
    </source>
</evidence>
<protein>
    <submittedName>
        <fullName evidence="1">Uncharacterized protein</fullName>
    </submittedName>
</protein>
<dbReference type="Proteomes" id="UP000319852">
    <property type="component" value="Chromosome"/>
</dbReference>
<accession>A0A517MWT2</accession>